<keyword evidence="2 4" id="KW-0442">Lipid degradation</keyword>
<proteinExistence type="predicted"/>
<protein>
    <submittedName>
        <fullName evidence="6">NTE family protein</fullName>
    </submittedName>
</protein>
<organism evidence="6 7">
    <name type="scientific">Alicyclobacillus hesperidum</name>
    <dbReference type="NCBI Taxonomy" id="89784"/>
    <lineage>
        <taxon>Bacteria</taxon>
        <taxon>Bacillati</taxon>
        <taxon>Bacillota</taxon>
        <taxon>Bacilli</taxon>
        <taxon>Bacillales</taxon>
        <taxon>Alicyclobacillaceae</taxon>
        <taxon>Alicyclobacillus</taxon>
    </lineage>
</organism>
<dbReference type="InterPro" id="IPR050301">
    <property type="entry name" value="NTE"/>
</dbReference>
<comment type="caution">
    <text evidence="4">Lacks conserved residue(s) required for the propagation of feature annotation.</text>
</comment>
<keyword evidence="1 4" id="KW-0378">Hydrolase</keyword>
<sequence>MPGSKPFLGIALSGGTLKAAAHAGVLAALERIGVQPDAIAGTSAGSLVSALYAHGYRTEAFHKLLLAFPGFKLIDYGFPVWSSLWTLAKAQIGFKSPLPTVPAGLIQGKKFTMYIQRLLSGRRLQIPLYVVATDLLSGHPVVFSALQQRADTFATTSDLARAIAGSCALPGVFSPVPLDGYLLVDGAMRHYVPVSVLERIGCDKIIAVNLYRLPSRYEPRTFVDVLARSFDILLRESIDNDMAPSSRLFVVEPDMSRVRWRTFRQMSECVKLGEQAVYEQADQIRAFLQNE</sequence>
<dbReference type="STRING" id="89784.SAMN04489725_1248"/>
<evidence type="ECO:0000313" key="6">
    <source>
        <dbReference type="EMBL" id="SDW95976.1"/>
    </source>
</evidence>
<dbReference type="SUPFAM" id="SSF52151">
    <property type="entry name" value="FabD/lysophospholipase-like"/>
    <property type="match status" value="1"/>
</dbReference>
<dbReference type="InterPro" id="IPR002641">
    <property type="entry name" value="PNPLA_dom"/>
</dbReference>
<accession>A0A1H2XT04</accession>
<evidence type="ECO:0000256" key="3">
    <source>
        <dbReference type="ARBA" id="ARBA00023098"/>
    </source>
</evidence>
<dbReference type="PANTHER" id="PTHR14226:SF29">
    <property type="entry name" value="NEUROPATHY TARGET ESTERASE SWS"/>
    <property type="match status" value="1"/>
</dbReference>
<dbReference type="Gene3D" id="3.40.1090.10">
    <property type="entry name" value="Cytosolic phospholipase A2 catalytic domain"/>
    <property type="match status" value="2"/>
</dbReference>
<feature type="short sequence motif" description="DGA/G" evidence="4">
    <location>
        <begin position="185"/>
        <end position="187"/>
    </location>
</feature>
<gene>
    <name evidence="6" type="ORF">SAMN04489725_1248</name>
</gene>
<keyword evidence="3 4" id="KW-0443">Lipid metabolism</keyword>
<name>A0A1H2XT04_9BACL</name>
<dbReference type="RefSeq" id="WP_074693737.1">
    <property type="nucleotide sequence ID" value="NZ_FNOJ01000024.1"/>
</dbReference>
<dbReference type="EMBL" id="FNOJ01000024">
    <property type="protein sequence ID" value="SDW95976.1"/>
    <property type="molecule type" value="Genomic_DNA"/>
</dbReference>
<dbReference type="AlphaFoldDB" id="A0A1H2XT04"/>
<dbReference type="Pfam" id="PF01734">
    <property type="entry name" value="Patatin"/>
    <property type="match status" value="1"/>
</dbReference>
<evidence type="ECO:0000313" key="7">
    <source>
        <dbReference type="Proteomes" id="UP000182589"/>
    </source>
</evidence>
<dbReference type="GO" id="GO:0016787">
    <property type="term" value="F:hydrolase activity"/>
    <property type="evidence" value="ECO:0007669"/>
    <property type="project" value="UniProtKB-UniRule"/>
</dbReference>
<feature type="active site" description="Proton acceptor" evidence="4">
    <location>
        <position position="185"/>
    </location>
</feature>
<feature type="short sequence motif" description="GXSXG" evidence="4">
    <location>
        <begin position="41"/>
        <end position="45"/>
    </location>
</feature>
<evidence type="ECO:0000259" key="5">
    <source>
        <dbReference type="PROSITE" id="PS51635"/>
    </source>
</evidence>
<evidence type="ECO:0000256" key="2">
    <source>
        <dbReference type="ARBA" id="ARBA00022963"/>
    </source>
</evidence>
<feature type="active site" description="Nucleophile" evidence="4">
    <location>
        <position position="43"/>
    </location>
</feature>
<dbReference type="Proteomes" id="UP000182589">
    <property type="component" value="Unassembled WGS sequence"/>
</dbReference>
<dbReference type="PROSITE" id="PS51635">
    <property type="entry name" value="PNPLA"/>
    <property type="match status" value="1"/>
</dbReference>
<reference evidence="7" key="1">
    <citation type="submission" date="2016-10" db="EMBL/GenBank/DDBJ databases">
        <authorList>
            <person name="Varghese N."/>
        </authorList>
    </citation>
    <scope>NUCLEOTIDE SEQUENCE [LARGE SCALE GENOMIC DNA]</scope>
    <source>
        <strain evidence="7">DSM 12489</strain>
    </source>
</reference>
<feature type="domain" description="PNPLA" evidence="5">
    <location>
        <begin position="10"/>
        <end position="198"/>
    </location>
</feature>
<evidence type="ECO:0000256" key="1">
    <source>
        <dbReference type="ARBA" id="ARBA00022801"/>
    </source>
</evidence>
<keyword evidence="7" id="KW-1185">Reference proteome</keyword>
<dbReference type="InterPro" id="IPR016035">
    <property type="entry name" value="Acyl_Trfase/lysoPLipase"/>
</dbReference>
<evidence type="ECO:0000256" key="4">
    <source>
        <dbReference type="PROSITE-ProRule" id="PRU01161"/>
    </source>
</evidence>
<dbReference type="PANTHER" id="PTHR14226">
    <property type="entry name" value="NEUROPATHY TARGET ESTERASE/SWISS CHEESE D.MELANOGASTER"/>
    <property type="match status" value="1"/>
</dbReference>
<dbReference type="GO" id="GO:0016042">
    <property type="term" value="P:lipid catabolic process"/>
    <property type="evidence" value="ECO:0007669"/>
    <property type="project" value="UniProtKB-UniRule"/>
</dbReference>